<reference evidence="1" key="1">
    <citation type="submission" date="2020-05" db="EMBL/GenBank/DDBJ databases">
        <title>WGS assembly of Panicum virgatum.</title>
        <authorList>
            <person name="Lovell J.T."/>
            <person name="Jenkins J."/>
            <person name="Shu S."/>
            <person name="Juenger T.E."/>
            <person name="Schmutz J."/>
        </authorList>
    </citation>
    <scope>NUCLEOTIDE SEQUENCE</scope>
    <source>
        <strain evidence="1">AP13</strain>
    </source>
</reference>
<evidence type="ECO:0008006" key="3">
    <source>
        <dbReference type="Google" id="ProtNLM"/>
    </source>
</evidence>
<dbReference type="EMBL" id="CM029037">
    <property type="protein sequence ID" value="KAG2656113.1"/>
    <property type="molecule type" value="Genomic_DNA"/>
</dbReference>
<sequence>MKFADRNSEYIINPAVGTEFDDCEEAYEYYNLYSWECGFGIRTNCPAKLRLGRTADHGWVVVEHNPIHNHEMSESYGTFFGKMENDDPGFMYSIDQDEDGRIKTMIWTNSKSRMQYEHFGDAITFDTTYKTNMYEMPFGLFVGVNNHFQSVLLGGVAGWRMW</sequence>
<dbReference type="Proteomes" id="UP000823388">
    <property type="component" value="Chromosome 1K"/>
</dbReference>
<gene>
    <name evidence="1" type="ORF">PVAP13_1KG056977</name>
</gene>
<comment type="caution">
    <text evidence="1">The sequence shown here is derived from an EMBL/GenBank/DDBJ whole genome shotgun (WGS) entry which is preliminary data.</text>
</comment>
<dbReference type="PANTHER" id="PTHR47482">
    <property type="entry name" value="OS11G0632001 PROTEIN"/>
    <property type="match status" value="1"/>
</dbReference>
<name>A0A8T0XFQ6_PANVG</name>
<keyword evidence="2" id="KW-1185">Reference proteome</keyword>
<evidence type="ECO:0000313" key="1">
    <source>
        <dbReference type="EMBL" id="KAG2656113.1"/>
    </source>
</evidence>
<protein>
    <recommendedName>
        <fullName evidence="3">Protein FAR1-RELATED SEQUENCE</fullName>
    </recommendedName>
</protein>
<dbReference type="AlphaFoldDB" id="A0A8T0XFQ6"/>
<organism evidence="1 2">
    <name type="scientific">Panicum virgatum</name>
    <name type="common">Blackwell switchgrass</name>
    <dbReference type="NCBI Taxonomy" id="38727"/>
    <lineage>
        <taxon>Eukaryota</taxon>
        <taxon>Viridiplantae</taxon>
        <taxon>Streptophyta</taxon>
        <taxon>Embryophyta</taxon>
        <taxon>Tracheophyta</taxon>
        <taxon>Spermatophyta</taxon>
        <taxon>Magnoliopsida</taxon>
        <taxon>Liliopsida</taxon>
        <taxon>Poales</taxon>
        <taxon>Poaceae</taxon>
        <taxon>PACMAD clade</taxon>
        <taxon>Panicoideae</taxon>
        <taxon>Panicodae</taxon>
        <taxon>Paniceae</taxon>
        <taxon>Panicinae</taxon>
        <taxon>Panicum</taxon>
        <taxon>Panicum sect. Hiantes</taxon>
    </lineage>
</organism>
<feature type="non-terminal residue" evidence="1">
    <location>
        <position position="162"/>
    </location>
</feature>
<evidence type="ECO:0000313" key="2">
    <source>
        <dbReference type="Proteomes" id="UP000823388"/>
    </source>
</evidence>
<dbReference type="PANTHER" id="PTHR47482:SF5">
    <property type="entry name" value="FAR1 DOMAIN-CONTAINING PROTEIN"/>
    <property type="match status" value="1"/>
</dbReference>
<accession>A0A8T0XFQ6</accession>
<proteinExistence type="predicted"/>